<dbReference type="InterPro" id="IPR027417">
    <property type="entry name" value="P-loop_NTPase"/>
</dbReference>
<evidence type="ECO:0000256" key="11">
    <source>
        <dbReference type="SAM" id="Phobius"/>
    </source>
</evidence>
<dbReference type="PANTHER" id="PTHR11070:SF2">
    <property type="entry name" value="ATP-DEPENDENT DNA HELICASE SRS2"/>
    <property type="match status" value="1"/>
</dbReference>
<keyword evidence="2 10" id="KW-0378">Hydrolase</keyword>
<gene>
    <name evidence="13" type="primary">uvrD_1</name>
    <name evidence="13" type="ORF">NCTC7307_04366</name>
</gene>
<reference evidence="13 14" key="1">
    <citation type="submission" date="2018-06" db="EMBL/GenBank/DDBJ databases">
        <authorList>
            <consortium name="Pathogen Informatics"/>
            <person name="Doyle S."/>
        </authorList>
    </citation>
    <scope>NUCLEOTIDE SEQUENCE [LARGE SCALE GENOMIC DNA]</scope>
    <source>
        <strain evidence="13 14">NCTC7307</strain>
    </source>
</reference>
<keyword evidence="4 10" id="KW-0067">ATP-binding</keyword>
<evidence type="ECO:0000313" key="13">
    <source>
        <dbReference type="EMBL" id="SQI26992.1"/>
    </source>
</evidence>
<dbReference type="AlphaFoldDB" id="A0A2X4TYC0"/>
<dbReference type="Proteomes" id="UP000248731">
    <property type="component" value="Chromosome 1"/>
</dbReference>
<dbReference type="Pfam" id="PF13245">
    <property type="entry name" value="AAA_19"/>
    <property type="match status" value="1"/>
</dbReference>
<keyword evidence="11" id="KW-1133">Transmembrane helix</keyword>
<evidence type="ECO:0000256" key="10">
    <source>
        <dbReference type="PROSITE-ProRule" id="PRU00560"/>
    </source>
</evidence>
<dbReference type="PROSITE" id="PS51198">
    <property type="entry name" value="UVRD_HELICASE_ATP_BIND"/>
    <property type="match status" value="1"/>
</dbReference>
<dbReference type="InterPro" id="IPR014016">
    <property type="entry name" value="UvrD-like_ATP-bd"/>
</dbReference>
<accession>A0A2X4TYC0</accession>
<proteinExistence type="predicted"/>
<dbReference type="GO" id="GO:0000725">
    <property type="term" value="P:recombinational repair"/>
    <property type="evidence" value="ECO:0007669"/>
    <property type="project" value="TreeGrafter"/>
</dbReference>
<evidence type="ECO:0000256" key="3">
    <source>
        <dbReference type="ARBA" id="ARBA00022806"/>
    </source>
</evidence>
<dbReference type="GO" id="GO:0016887">
    <property type="term" value="F:ATP hydrolysis activity"/>
    <property type="evidence" value="ECO:0007669"/>
    <property type="project" value="RHEA"/>
</dbReference>
<evidence type="ECO:0000313" key="14">
    <source>
        <dbReference type="Proteomes" id="UP000248731"/>
    </source>
</evidence>
<keyword evidence="11" id="KW-0472">Membrane</keyword>
<organism evidence="13 14">
    <name type="scientific">Salmonella enterica subsp. arizonae</name>
    <dbReference type="NCBI Taxonomy" id="59203"/>
    <lineage>
        <taxon>Bacteria</taxon>
        <taxon>Pseudomonadati</taxon>
        <taxon>Pseudomonadota</taxon>
        <taxon>Gammaproteobacteria</taxon>
        <taxon>Enterobacterales</taxon>
        <taxon>Enterobacteriaceae</taxon>
        <taxon>Salmonella</taxon>
    </lineage>
</organism>
<sequence length="540" mass="61614">MINFTHEQKVAIDYPYSMVLTACPGSGKTAVIVEKIVRDLAGCKEYQGVIAISYTNKASDELKKRCLKATPNSKSSFFGTIDKFYLTEVIYQFIKQLWGGVDDLHVVKFNELNSSEQDRLSAFFNVESICEKIDEYDFKDVKELYAKGILILGFIPLLAFYILCNSLSCRRYITKKYTSIYIDEYQDAGFVQHLLFLLLFDLGIKAVAVGDVDQSIYLYAGKSSKYLTSLLDKKSGFTPFKITINHRSHSSIINYASRLLNEKSDLLITDEIRVYRKLVNGTQREIAKWIDINIDNIKQKFNISKEKEIAILTATNSSVSLVSGLINSKARAYLDDELSVLGGEVSILLKSLLNYRFNKVITAQAIIDSLNHKVLERNTIRKMRGVIREVRDSDDDQLIPALRKAIKLLISGDISAHHIDAINSILHNKMMLNNYLPVGDDELQIMTLHKAKGLEFDFVFHLDLYDWILPRREYIKGCFDEVFSQYEQCLNLHYVGVTRAKKAVVLINTTERLNYQGELKKAKPSQFLSLKGLEGLYKKI</sequence>
<dbReference type="SUPFAM" id="SSF52540">
    <property type="entry name" value="P-loop containing nucleoside triphosphate hydrolases"/>
    <property type="match status" value="1"/>
</dbReference>
<dbReference type="EMBL" id="LS483466">
    <property type="protein sequence ID" value="SQI26992.1"/>
    <property type="molecule type" value="Genomic_DNA"/>
</dbReference>
<keyword evidence="11" id="KW-0812">Transmembrane</keyword>
<evidence type="ECO:0000256" key="1">
    <source>
        <dbReference type="ARBA" id="ARBA00022741"/>
    </source>
</evidence>
<keyword evidence="1 10" id="KW-0547">Nucleotide-binding</keyword>
<keyword evidence="5" id="KW-0413">Isomerase</keyword>
<dbReference type="Gene3D" id="3.40.50.300">
    <property type="entry name" value="P-loop containing nucleotide triphosphate hydrolases"/>
    <property type="match status" value="2"/>
</dbReference>
<evidence type="ECO:0000259" key="12">
    <source>
        <dbReference type="PROSITE" id="PS51198"/>
    </source>
</evidence>
<evidence type="ECO:0000256" key="9">
    <source>
        <dbReference type="ARBA" id="ARBA00048988"/>
    </source>
</evidence>
<dbReference type="GO" id="GO:0003677">
    <property type="term" value="F:DNA binding"/>
    <property type="evidence" value="ECO:0007669"/>
    <property type="project" value="InterPro"/>
</dbReference>
<comment type="catalytic activity">
    <reaction evidence="6">
        <text>Couples ATP hydrolysis with the unwinding of duplex DNA by translocating in the 3'-5' direction.</text>
        <dbReference type="EC" id="5.6.2.4"/>
    </reaction>
</comment>
<dbReference type="InterPro" id="IPR014017">
    <property type="entry name" value="DNA_helicase_UvrD-like_C"/>
</dbReference>
<evidence type="ECO:0000256" key="6">
    <source>
        <dbReference type="ARBA" id="ARBA00034617"/>
    </source>
</evidence>
<feature type="binding site" evidence="10">
    <location>
        <begin position="22"/>
        <end position="29"/>
    </location>
    <ligand>
        <name>ATP</name>
        <dbReference type="ChEBI" id="CHEBI:30616"/>
    </ligand>
</feature>
<dbReference type="PANTHER" id="PTHR11070">
    <property type="entry name" value="UVRD / RECB / PCRA DNA HELICASE FAMILY MEMBER"/>
    <property type="match status" value="1"/>
</dbReference>
<name>A0A2X4TYC0_SALER</name>
<evidence type="ECO:0000256" key="4">
    <source>
        <dbReference type="ARBA" id="ARBA00022840"/>
    </source>
</evidence>
<dbReference type="GO" id="GO:0005524">
    <property type="term" value="F:ATP binding"/>
    <property type="evidence" value="ECO:0007669"/>
    <property type="project" value="UniProtKB-UniRule"/>
</dbReference>
<keyword evidence="3 10" id="KW-0347">Helicase</keyword>
<evidence type="ECO:0000256" key="8">
    <source>
        <dbReference type="ARBA" id="ARBA00034923"/>
    </source>
</evidence>
<dbReference type="Pfam" id="PF13361">
    <property type="entry name" value="UvrD_C"/>
    <property type="match status" value="1"/>
</dbReference>
<evidence type="ECO:0000256" key="5">
    <source>
        <dbReference type="ARBA" id="ARBA00023235"/>
    </source>
</evidence>
<keyword evidence="14" id="KW-1185">Reference proteome</keyword>
<dbReference type="EC" id="5.6.2.4" evidence="7"/>
<feature type="domain" description="UvrD-like helicase ATP-binding" evidence="12">
    <location>
        <begin position="1"/>
        <end position="249"/>
    </location>
</feature>
<dbReference type="InterPro" id="IPR000212">
    <property type="entry name" value="DNA_helicase_UvrD/REP"/>
</dbReference>
<protein>
    <recommendedName>
        <fullName evidence="7">DNA 3'-5' helicase</fullName>
        <ecNumber evidence="7">5.6.2.4</ecNumber>
    </recommendedName>
    <alternativeName>
        <fullName evidence="8">DNA 3'-5' helicase II</fullName>
    </alternativeName>
</protein>
<feature type="transmembrane region" description="Helical" evidence="11">
    <location>
        <begin position="144"/>
        <end position="163"/>
    </location>
</feature>
<comment type="catalytic activity">
    <reaction evidence="9">
        <text>ATP + H2O = ADP + phosphate + H(+)</text>
        <dbReference type="Rhea" id="RHEA:13065"/>
        <dbReference type="ChEBI" id="CHEBI:15377"/>
        <dbReference type="ChEBI" id="CHEBI:15378"/>
        <dbReference type="ChEBI" id="CHEBI:30616"/>
        <dbReference type="ChEBI" id="CHEBI:43474"/>
        <dbReference type="ChEBI" id="CHEBI:456216"/>
        <dbReference type="EC" id="5.6.2.4"/>
    </reaction>
</comment>
<evidence type="ECO:0000256" key="7">
    <source>
        <dbReference type="ARBA" id="ARBA00034808"/>
    </source>
</evidence>
<evidence type="ECO:0000256" key="2">
    <source>
        <dbReference type="ARBA" id="ARBA00022801"/>
    </source>
</evidence>
<dbReference type="GO" id="GO:0043138">
    <property type="term" value="F:3'-5' DNA helicase activity"/>
    <property type="evidence" value="ECO:0007669"/>
    <property type="project" value="UniProtKB-EC"/>
</dbReference>